<dbReference type="EMBL" id="JBFARM010000005">
    <property type="protein sequence ID" value="MEV4287384.1"/>
    <property type="molecule type" value="Genomic_DNA"/>
</dbReference>
<protein>
    <submittedName>
        <fullName evidence="2">Uncharacterized protein</fullName>
    </submittedName>
</protein>
<comment type="caution">
    <text evidence="2">The sequence shown here is derived from an EMBL/GenBank/DDBJ whole genome shotgun (WGS) entry which is preliminary data.</text>
</comment>
<evidence type="ECO:0000256" key="1">
    <source>
        <dbReference type="SAM" id="Phobius"/>
    </source>
</evidence>
<keyword evidence="1" id="KW-1133">Transmembrane helix</keyword>
<dbReference type="Proteomes" id="UP001552427">
    <property type="component" value="Unassembled WGS sequence"/>
</dbReference>
<feature type="transmembrane region" description="Helical" evidence="1">
    <location>
        <begin position="45"/>
        <end position="65"/>
    </location>
</feature>
<evidence type="ECO:0000313" key="3">
    <source>
        <dbReference type="Proteomes" id="UP001552427"/>
    </source>
</evidence>
<sequence length="75" mass="8334">MTALWIILGLITYAAGFTATARTVNLLNRRWPRLHLGDGEDVMLAIMWPLVLLAAAIGVPLMLLYRFATHDLKGD</sequence>
<keyword evidence="3" id="KW-1185">Reference proteome</keyword>
<keyword evidence="1" id="KW-0812">Transmembrane</keyword>
<proteinExistence type="predicted"/>
<organism evidence="2 3">
    <name type="scientific">Nonomuraea bangladeshensis</name>
    <dbReference type="NCBI Taxonomy" id="404385"/>
    <lineage>
        <taxon>Bacteria</taxon>
        <taxon>Bacillati</taxon>
        <taxon>Actinomycetota</taxon>
        <taxon>Actinomycetes</taxon>
        <taxon>Streptosporangiales</taxon>
        <taxon>Streptosporangiaceae</taxon>
        <taxon>Nonomuraea</taxon>
    </lineage>
</organism>
<keyword evidence="1" id="KW-0472">Membrane</keyword>
<name>A0ABV3H4W7_9ACTN</name>
<accession>A0ABV3H4W7</accession>
<gene>
    <name evidence="2" type="ORF">AB0K40_17910</name>
</gene>
<reference evidence="2 3" key="1">
    <citation type="submission" date="2024-06" db="EMBL/GenBank/DDBJ databases">
        <title>The Natural Products Discovery Center: Release of the First 8490 Sequenced Strains for Exploring Actinobacteria Biosynthetic Diversity.</title>
        <authorList>
            <person name="Kalkreuter E."/>
            <person name="Kautsar S.A."/>
            <person name="Yang D."/>
            <person name="Bader C.D."/>
            <person name="Teijaro C.N."/>
            <person name="Fluegel L."/>
            <person name="Davis C.M."/>
            <person name="Simpson J.R."/>
            <person name="Lauterbach L."/>
            <person name="Steele A.D."/>
            <person name="Gui C."/>
            <person name="Meng S."/>
            <person name="Li G."/>
            <person name="Viehrig K."/>
            <person name="Ye F."/>
            <person name="Su P."/>
            <person name="Kiefer A.F."/>
            <person name="Nichols A."/>
            <person name="Cepeda A.J."/>
            <person name="Yan W."/>
            <person name="Fan B."/>
            <person name="Jiang Y."/>
            <person name="Adhikari A."/>
            <person name="Zheng C.-J."/>
            <person name="Schuster L."/>
            <person name="Cowan T.M."/>
            <person name="Smanski M.J."/>
            <person name="Chevrette M.G."/>
            <person name="De Carvalho L.P.S."/>
            <person name="Shen B."/>
        </authorList>
    </citation>
    <scope>NUCLEOTIDE SEQUENCE [LARGE SCALE GENOMIC DNA]</scope>
    <source>
        <strain evidence="2 3">NPDC049574</strain>
    </source>
</reference>
<evidence type="ECO:0000313" key="2">
    <source>
        <dbReference type="EMBL" id="MEV4287384.1"/>
    </source>
</evidence>
<dbReference type="RefSeq" id="WP_364450787.1">
    <property type="nucleotide sequence ID" value="NZ_JBFARM010000005.1"/>
</dbReference>